<reference evidence="1 2" key="1">
    <citation type="submission" date="2021-01" db="EMBL/GenBank/DDBJ databases">
        <title>FDA dAtabase for Regulatory Grade micrObial Sequences (FDA-ARGOS): Supporting development and validation of Infectious Disease Dx tests.</title>
        <authorList>
            <person name="Blissenbach B."/>
            <person name="Krut O."/>
            <person name="Tallon L."/>
            <person name="Sadzewicz L."/>
            <person name="Zhao X."/>
            <person name="Boylan J."/>
            <person name="Ott S."/>
            <person name="Bowen H."/>
            <person name="Vavikolanu K."/>
            <person name="Mehta A."/>
            <person name="Aluvathingal J."/>
            <person name="Nadendla S."/>
            <person name="Yan Y."/>
            <person name="Sichtig H."/>
        </authorList>
    </citation>
    <scope>NUCLEOTIDE SEQUENCE [LARGE SCALE GENOMIC DNA]</scope>
    <source>
        <strain evidence="1 2">FDAARGOS_1081</strain>
    </source>
</reference>
<sequence>MMMVPSLTAAGLTEFHFSRSCIYLLTAQIVILDNRKKVALWLKDFPGPLNDIGDAPVFKRRDGWCW</sequence>
<protein>
    <submittedName>
        <fullName evidence="1">Uncharacterized protein</fullName>
    </submittedName>
</protein>
<dbReference type="Proteomes" id="UP000595237">
    <property type="component" value="Chromosome"/>
</dbReference>
<accession>A0ABX7DDF3</accession>
<gene>
    <name evidence="1" type="ORF">I6I38_02770</name>
</gene>
<evidence type="ECO:0000313" key="1">
    <source>
        <dbReference type="EMBL" id="QQU57931.1"/>
    </source>
</evidence>
<dbReference type="EMBL" id="CP068148">
    <property type="protein sequence ID" value="QQU57931.1"/>
    <property type="molecule type" value="Genomic_DNA"/>
</dbReference>
<organism evidence="1 2">
    <name type="scientific">Serratia liquefaciens</name>
    <dbReference type="NCBI Taxonomy" id="614"/>
    <lineage>
        <taxon>Bacteria</taxon>
        <taxon>Pseudomonadati</taxon>
        <taxon>Pseudomonadota</taxon>
        <taxon>Gammaproteobacteria</taxon>
        <taxon>Enterobacterales</taxon>
        <taxon>Yersiniaceae</taxon>
        <taxon>Serratia</taxon>
    </lineage>
</organism>
<evidence type="ECO:0000313" key="2">
    <source>
        <dbReference type="Proteomes" id="UP000595237"/>
    </source>
</evidence>
<proteinExistence type="predicted"/>
<dbReference type="RefSeq" id="WP_020828631.1">
    <property type="nucleotide sequence ID" value="NZ_CADDTP010000013.1"/>
</dbReference>
<dbReference type="GeneID" id="54778038"/>
<keyword evidence="2" id="KW-1185">Reference proteome</keyword>
<name>A0ABX7DDF3_SERLI</name>